<dbReference type="Gene3D" id="2.60.130.10">
    <property type="entry name" value="Aromatic compound dioxygenase"/>
    <property type="match status" value="1"/>
</dbReference>
<accession>A0A917WLE3</accession>
<sequence length="156" mass="17044">MNPTPSQTVGPYFAVMLPWARSEELGSALWLRGTLYDGRSEPVPDGILEVWDAASGGFGRCRTTAGGEYAFRFDMPGPIGAQAPHLAMSVFARGLLDRVVTRVYFPDEPGNATDPVLSAIPDTAVRESLVARKDDDGYRFDIHLQGPHETAFFELV</sequence>
<dbReference type="GO" id="GO:0005506">
    <property type="term" value="F:iron ion binding"/>
    <property type="evidence" value="ECO:0007669"/>
    <property type="project" value="InterPro"/>
</dbReference>
<evidence type="ECO:0000313" key="1">
    <source>
        <dbReference type="EMBL" id="GGM12833.1"/>
    </source>
</evidence>
<protein>
    <submittedName>
        <fullName evidence="1">Protocatechuate 3,4-dioxygenase subunit alpha</fullName>
    </submittedName>
</protein>
<evidence type="ECO:0000313" key="2">
    <source>
        <dbReference type="Proteomes" id="UP000642070"/>
    </source>
</evidence>
<reference evidence="1" key="1">
    <citation type="journal article" date="2014" name="Int. J. Syst. Evol. Microbiol.">
        <title>Complete genome sequence of Corynebacterium casei LMG S-19264T (=DSM 44701T), isolated from a smear-ripened cheese.</title>
        <authorList>
            <consortium name="US DOE Joint Genome Institute (JGI-PGF)"/>
            <person name="Walter F."/>
            <person name="Albersmeier A."/>
            <person name="Kalinowski J."/>
            <person name="Ruckert C."/>
        </authorList>
    </citation>
    <scope>NUCLEOTIDE SEQUENCE</scope>
    <source>
        <strain evidence="1">JCM 19831</strain>
    </source>
</reference>
<name>A0A917WLE3_9ACTN</name>
<dbReference type="Proteomes" id="UP000642070">
    <property type="component" value="Unassembled WGS sequence"/>
</dbReference>
<dbReference type="EMBL" id="BMPI01000005">
    <property type="protein sequence ID" value="GGM12833.1"/>
    <property type="molecule type" value="Genomic_DNA"/>
</dbReference>
<dbReference type="InterPro" id="IPR015889">
    <property type="entry name" value="Intradiol_dOase_core"/>
</dbReference>
<dbReference type="GO" id="GO:0016702">
    <property type="term" value="F:oxidoreductase activity, acting on single donors with incorporation of molecular oxygen, incorporation of two atoms of oxygen"/>
    <property type="evidence" value="ECO:0007669"/>
    <property type="project" value="InterPro"/>
</dbReference>
<reference evidence="1" key="2">
    <citation type="submission" date="2020-09" db="EMBL/GenBank/DDBJ databases">
        <authorList>
            <person name="Sun Q."/>
            <person name="Ohkuma M."/>
        </authorList>
    </citation>
    <scope>NUCLEOTIDE SEQUENCE</scope>
    <source>
        <strain evidence="1">JCM 19831</strain>
    </source>
</reference>
<dbReference type="PANTHER" id="PTHR33711">
    <property type="entry name" value="DIOXYGENASE, PUTATIVE (AFU_ORTHOLOGUE AFUA_2G02910)-RELATED"/>
    <property type="match status" value="1"/>
</dbReference>
<organism evidence="1 2">
    <name type="scientific">Dactylosporangium sucinum</name>
    <dbReference type="NCBI Taxonomy" id="1424081"/>
    <lineage>
        <taxon>Bacteria</taxon>
        <taxon>Bacillati</taxon>
        <taxon>Actinomycetota</taxon>
        <taxon>Actinomycetes</taxon>
        <taxon>Micromonosporales</taxon>
        <taxon>Micromonosporaceae</taxon>
        <taxon>Dactylosporangium</taxon>
    </lineage>
</organism>
<dbReference type="RefSeq" id="WP_190248747.1">
    <property type="nucleotide sequence ID" value="NZ_BMPI01000005.1"/>
</dbReference>
<keyword evidence="2" id="KW-1185">Reference proteome</keyword>
<dbReference type="InterPro" id="IPR050770">
    <property type="entry name" value="Intradiol_RC_Dioxygenase"/>
</dbReference>
<dbReference type="SUPFAM" id="SSF49482">
    <property type="entry name" value="Aromatic compound dioxygenase"/>
    <property type="match status" value="1"/>
</dbReference>
<proteinExistence type="predicted"/>
<comment type="caution">
    <text evidence="1">The sequence shown here is derived from an EMBL/GenBank/DDBJ whole genome shotgun (WGS) entry which is preliminary data.</text>
</comment>
<dbReference type="AlphaFoldDB" id="A0A917WLE3"/>
<dbReference type="PANTHER" id="PTHR33711:SF9">
    <property type="entry name" value="PROTOCATECHUATE 3,4-DIOXYGENASE ALPHA CHAIN"/>
    <property type="match status" value="1"/>
</dbReference>
<gene>
    <name evidence="1" type="primary">pcaG</name>
    <name evidence="1" type="ORF">GCM10007977_012520</name>
</gene>